<dbReference type="Proteomes" id="UP000294678">
    <property type="component" value="Unassembled WGS sequence"/>
</dbReference>
<name>A0AA46E032_9FUSO</name>
<feature type="binding site" evidence="13">
    <location>
        <position position="140"/>
    </location>
    <ligand>
        <name>Mg(2+)</name>
        <dbReference type="ChEBI" id="CHEBI:18420"/>
        <label>1</label>
    </ligand>
</feature>
<dbReference type="EMBL" id="SOBG01000002">
    <property type="protein sequence ID" value="TDT71851.1"/>
    <property type="molecule type" value="Genomic_DNA"/>
</dbReference>
<dbReference type="GO" id="GO:0005737">
    <property type="term" value="C:cytoplasm"/>
    <property type="evidence" value="ECO:0007669"/>
    <property type="project" value="UniProtKB-SubCell"/>
</dbReference>
<dbReference type="GO" id="GO:0048476">
    <property type="term" value="C:Holliday junction resolvase complex"/>
    <property type="evidence" value="ECO:0007669"/>
    <property type="project" value="UniProtKB-UniRule"/>
</dbReference>
<organism evidence="15 16">
    <name type="scientific">Hypnocyclicus thermotrophus</name>
    <dbReference type="NCBI Taxonomy" id="1627895"/>
    <lineage>
        <taxon>Bacteria</taxon>
        <taxon>Fusobacteriati</taxon>
        <taxon>Fusobacteriota</taxon>
        <taxon>Fusobacteriia</taxon>
        <taxon>Fusobacteriales</taxon>
        <taxon>Fusobacteriaceae</taxon>
        <taxon>Hypnocyclicus</taxon>
    </lineage>
</organism>
<dbReference type="GO" id="GO:0006281">
    <property type="term" value="P:DNA repair"/>
    <property type="evidence" value="ECO:0007669"/>
    <property type="project" value="UniProtKB-UniRule"/>
</dbReference>
<evidence type="ECO:0000256" key="7">
    <source>
        <dbReference type="ARBA" id="ARBA00022801"/>
    </source>
</evidence>
<evidence type="ECO:0000256" key="12">
    <source>
        <dbReference type="ARBA" id="ARBA00029354"/>
    </source>
</evidence>
<keyword evidence="5 13" id="KW-0255">Endonuclease</keyword>
<keyword evidence="8 13" id="KW-0460">Magnesium</keyword>
<dbReference type="NCBIfam" id="TIGR00228">
    <property type="entry name" value="ruvC"/>
    <property type="match status" value="1"/>
</dbReference>
<dbReference type="GO" id="GO:0003677">
    <property type="term" value="F:DNA binding"/>
    <property type="evidence" value="ECO:0007669"/>
    <property type="project" value="UniProtKB-KW"/>
</dbReference>
<feature type="binding site" evidence="13">
    <location>
        <position position="67"/>
    </location>
    <ligand>
        <name>Mg(2+)</name>
        <dbReference type="ChEBI" id="CHEBI:18420"/>
        <label>2</label>
    </ligand>
</feature>
<evidence type="ECO:0000256" key="4">
    <source>
        <dbReference type="ARBA" id="ARBA00022723"/>
    </source>
</evidence>
<proteinExistence type="inferred from homology"/>
<evidence type="ECO:0000256" key="3">
    <source>
        <dbReference type="ARBA" id="ARBA00022722"/>
    </source>
</evidence>
<evidence type="ECO:0000256" key="1">
    <source>
        <dbReference type="ARBA" id="ARBA00009518"/>
    </source>
</evidence>
<dbReference type="InterPro" id="IPR002176">
    <property type="entry name" value="X-over_junc_endoDNase_RuvC"/>
</dbReference>
<evidence type="ECO:0000313" key="16">
    <source>
        <dbReference type="Proteomes" id="UP000294678"/>
    </source>
</evidence>
<evidence type="ECO:0000313" key="15">
    <source>
        <dbReference type="EMBL" id="TDT71851.1"/>
    </source>
</evidence>
<keyword evidence="6 13" id="KW-0227">DNA damage</keyword>
<dbReference type="CDD" id="cd16962">
    <property type="entry name" value="RuvC"/>
    <property type="match status" value="1"/>
</dbReference>
<comment type="similarity">
    <text evidence="1 13">Belongs to the RuvC family.</text>
</comment>
<dbReference type="InterPro" id="IPR012337">
    <property type="entry name" value="RNaseH-like_sf"/>
</dbReference>
<dbReference type="NCBIfam" id="NF000711">
    <property type="entry name" value="PRK00039.2-1"/>
    <property type="match status" value="1"/>
</dbReference>
<comment type="function">
    <text evidence="13">The RuvA-RuvB-RuvC complex processes Holliday junction (HJ) DNA during genetic recombination and DNA repair. Endonuclease that resolves HJ intermediates. Cleaves cruciform DNA by making single-stranded nicks across the HJ at symmetrical positions within the homologous arms, yielding a 5'-phosphate and a 3'-hydroxyl group; requires a central core of homology in the junction. The consensus cleavage sequence is 5'-(A/T)TT(C/G)-3'. Cleavage occurs on the 3'-side of the TT dinucleotide at the point of strand exchange. HJ branch migration catalyzed by RuvA-RuvB allows RuvC to scan DNA until it finds its consensus sequence, where it cleaves and resolves the cruciform DNA.</text>
</comment>
<dbReference type="SUPFAM" id="SSF53098">
    <property type="entry name" value="Ribonuclease H-like"/>
    <property type="match status" value="1"/>
</dbReference>
<dbReference type="AlphaFoldDB" id="A0AA46E032"/>
<evidence type="ECO:0000256" key="6">
    <source>
        <dbReference type="ARBA" id="ARBA00022763"/>
    </source>
</evidence>
<evidence type="ECO:0000256" key="8">
    <source>
        <dbReference type="ARBA" id="ARBA00022842"/>
    </source>
</evidence>
<evidence type="ECO:0000256" key="5">
    <source>
        <dbReference type="ARBA" id="ARBA00022759"/>
    </source>
</evidence>
<dbReference type="PANTHER" id="PTHR30194">
    <property type="entry name" value="CROSSOVER JUNCTION ENDODEOXYRIBONUCLEASE RUVC"/>
    <property type="match status" value="1"/>
</dbReference>
<feature type="active site" evidence="13">
    <location>
        <position position="7"/>
    </location>
</feature>
<keyword evidence="9 13" id="KW-0238">DNA-binding</keyword>
<feature type="active site" evidence="13">
    <location>
        <position position="140"/>
    </location>
</feature>
<keyword evidence="4 13" id="KW-0479">Metal-binding</keyword>
<evidence type="ECO:0000256" key="14">
    <source>
        <dbReference type="NCBIfam" id="TIGR00228"/>
    </source>
</evidence>
<feature type="active site" evidence="13">
    <location>
        <position position="67"/>
    </location>
</feature>
<keyword evidence="11 13" id="KW-0234">DNA repair</keyword>
<comment type="catalytic activity">
    <reaction evidence="12 13">
        <text>Endonucleolytic cleavage at a junction such as a reciprocal single-stranded crossover between two homologous DNA duplexes (Holliday junction).</text>
        <dbReference type="EC" id="3.1.21.10"/>
    </reaction>
</comment>
<comment type="cofactor">
    <cofactor evidence="13">
        <name>Mg(2+)</name>
        <dbReference type="ChEBI" id="CHEBI:18420"/>
    </cofactor>
    <text evidence="13">Binds 2 Mg(2+) ion per subunit.</text>
</comment>
<dbReference type="GO" id="GO:0000287">
    <property type="term" value="F:magnesium ion binding"/>
    <property type="evidence" value="ECO:0007669"/>
    <property type="project" value="UniProtKB-UniRule"/>
</dbReference>
<keyword evidence="2 13" id="KW-0963">Cytoplasm</keyword>
<evidence type="ECO:0000256" key="13">
    <source>
        <dbReference type="HAMAP-Rule" id="MF_00034"/>
    </source>
</evidence>
<keyword evidence="10 13" id="KW-0233">DNA recombination</keyword>
<accession>A0AA46E032</accession>
<evidence type="ECO:0000256" key="10">
    <source>
        <dbReference type="ARBA" id="ARBA00023172"/>
    </source>
</evidence>
<dbReference type="Gene3D" id="3.30.420.10">
    <property type="entry name" value="Ribonuclease H-like superfamily/Ribonuclease H"/>
    <property type="match status" value="1"/>
</dbReference>
<comment type="subcellular location">
    <subcellularLocation>
        <location evidence="13">Cytoplasm</location>
    </subcellularLocation>
</comment>
<dbReference type="GO" id="GO:0008821">
    <property type="term" value="F:crossover junction DNA endonuclease activity"/>
    <property type="evidence" value="ECO:0007669"/>
    <property type="project" value="UniProtKB-UniRule"/>
</dbReference>
<comment type="caution">
    <text evidence="15">The sequence shown here is derived from an EMBL/GenBank/DDBJ whole genome shotgun (WGS) entry which is preliminary data.</text>
</comment>
<keyword evidence="16" id="KW-1185">Reference proteome</keyword>
<dbReference type="Pfam" id="PF02075">
    <property type="entry name" value="RuvC"/>
    <property type="match status" value="1"/>
</dbReference>
<dbReference type="FunFam" id="3.30.420.10:FF:000002">
    <property type="entry name" value="Crossover junction endodeoxyribonuclease RuvC"/>
    <property type="match status" value="1"/>
</dbReference>
<sequence length="192" mass="21807">MIILGIDPGTAIVGFGIIEYKNKTFTVLDYGCIYTEKNLEMPRRLSIIYEELDKLIKKYNPEYIAIEDIFYFKNNKTVISVSQARGVILLCAEKNNLKISAYTPLQVKMGITGYGRSEKKQIQKMVQKILKLKEIPKPDDAADALAIAVTHINELNSRLSLHIAKINKKKLKDIPDKITANEFKNLFAGEKK</sequence>
<reference evidence="15 16" key="1">
    <citation type="submission" date="2019-03" db="EMBL/GenBank/DDBJ databases">
        <title>Genomic Encyclopedia of Type Strains, Phase IV (KMG-IV): sequencing the most valuable type-strain genomes for metagenomic binning, comparative biology and taxonomic classification.</title>
        <authorList>
            <person name="Goeker M."/>
        </authorList>
    </citation>
    <scope>NUCLEOTIDE SEQUENCE [LARGE SCALE GENOMIC DNA]</scope>
    <source>
        <strain evidence="15 16">DSM 100055</strain>
    </source>
</reference>
<evidence type="ECO:0000256" key="11">
    <source>
        <dbReference type="ARBA" id="ARBA00023204"/>
    </source>
</evidence>
<comment type="subunit">
    <text evidence="13">Homodimer which binds Holliday junction (HJ) DNA. The HJ becomes 2-fold symmetrical on binding to RuvC with unstacked arms; it has a different conformation from HJ DNA in complex with RuvA. In the full resolvosome a probable DNA-RuvA(4)-RuvB(12)-RuvC(2) complex forms which resolves the HJ.</text>
</comment>
<dbReference type="GO" id="GO:0006310">
    <property type="term" value="P:DNA recombination"/>
    <property type="evidence" value="ECO:0007669"/>
    <property type="project" value="UniProtKB-UniRule"/>
</dbReference>
<dbReference type="HAMAP" id="MF_00034">
    <property type="entry name" value="RuvC"/>
    <property type="match status" value="1"/>
</dbReference>
<keyword evidence="3 13" id="KW-0540">Nuclease</keyword>
<evidence type="ECO:0000256" key="2">
    <source>
        <dbReference type="ARBA" id="ARBA00022490"/>
    </source>
</evidence>
<keyword evidence="7 13" id="KW-0378">Hydrolase</keyword>
<dbReference type="PANTHER" id="PTHR30194:SF3">
    <property type="entry name" value="CROSSOVER JUNCTION ENDODEOXYRIBONUCLEASE RUVC"/>
    <property type="match status" value="1"/>
</dbReference>
<dbReference type="EC" id="3.1.21.10" evidence="13 14"/>
<dbReference type="RefSeq" id="WP_134112446.1">
    <property type="nucleotide sequence ID" value="NZ_SOBG01000002.1"/>
</dbReference>
<gene>
    <name evidence="13" type="primary">ruvC</name>
    <name evidence="15" type="ORF">EV215_0543</name>
</gene>
<evidence type="ECO:0000256" key="9">
    <source>
        <dbReference type="ARBA" id="ARBA00023125"/>
    </source>
</evidence>
<dbReference type="PRINTS" id="PR00696">
    <property type="entry name" value="RSOLVASERUVC"/>
</dbReference>
<dbReference type="InterPro" id="IPR036397">
    <property type="entry name" value="RNaseH_sf"/>
</dbReference>
<protein>
    <recommendedName>
        <fullName evidence="13 14">Crossover junction endodeoxyribonuclease RuvC</fullName>
        <ecNumber evidence="13 14">3.1.21.10</ecNumber>
    </recommendedName>
    <alternativeName>
        <fullName evidence="13">Holliday junction nuclease RuvC</fullName>
    </alternativeName>
    <alternativeName>
        <fullName evidence="13">Holliday junction resolvase RuvC</fullName>
    </alternativeName>
</protein>
<feature type="binding site" evidence="13">
    <location>
        <position position="7"/>
    </location>
    <ligand>
        <name>Mg(2+)</name>
        <dbReference type="ChEBI" id="CHEBI:18420"/>
        <label>1</label>
    </ligand>
</feature>